<keyword evidence="2" id="KW-0732">Signal</keyword>
<dbReference type="AlphaFoldDB" id="A0A518CST2"/>
<protein>
    <submittedName>
        <fullName evidence="3">Uncharacterized protein</fullName>
    </submittedName>
</protein>
<accession>A0A518CST2</accession>
<dbReference type="KEGG" id="plon:Pla110_40310"/>
<reference evidence="3 4" key="1">
    <citation type="submission" date="2019-02" db="EMBL/GenBank/DDBJ databases">
        <title>Deep-cultivation of Planctomycetes and their phenomic and genomic characterization uncovers novel biology.</title>
        <authorList>
            <person name="Wiegand S."/>
            <person name="Jogler M."/>
            <person name="Boedeker C."/>
            <person name="Pinto D."/>
            <person name="Vollmers J."/>
            <person name="Rivas-Marin E."/>
            <person name="Kohn T."/>
            <person name="Peeters S.H."/>
            <person name="Heuer A."/>
            <person name="Rast P."/>
            <person name="Oberbeckmann S."/>
            <person name="Bunk B."/>
            <person name="Jeske O."/>
            <person name="Meyerdierks A."/>
            <person name="Storesund J.E."/>
            <person name="Kallscheuer N."/>
            <person name="Luecker S."/>
            <person name="Lage O.M."/>
            <person name="Pohl T."/>
            <person name="Merkel B.J."/>
            <person name="Hornburger P."/>
            <person name="Mueller R.-W."/>
            <person name="Bruemmer F."/>
            <person name="Labrenz M."/>
            <person name="Spormann A.M."/>
            <person name="Op den Camp H."/>
            <person name="Overmann J."/>
            <person name="Amann R."/>
            <person name="Jetten M.S.M."/>
            <person name="Mascher T."/>
            <person name="Medema M.H."/>
            <person name="Devos D.P."/>
            <person name="Kaster A.-K."/>
            <person name="Ovreas L."/>
            <person name="Rohde M."/>
            <person name="Galperin M.Y."/>
            <person name="Jogler C."/>
        </authorList>
    </citation>
    <scope>NUCLEOTIDE SEQUENCE [LARGE SCALE GENOMIC DNA]</scope>
    <source>
        <strain evidence="3 4">Pla110</strain>
    </source>
</reference>
<evidence type="ECO:0000256" key="1">
    <source>
        <dbReference type="SAM" id="Phobius"/>
    </source>
</evidence>
<dbReference type="Proteomes" id="UP000317178">
    <property type="component" value="Chromosome"/>
</dbReference>
<keyword evidence="4" id="KW-1185">Reference proteome</keyword>
<keyword evidence="1" id="KW-0812">Transmembrane</keyword>
<dbReference type="EMBL" id="CP036281">
    <property type="protein sequence ID" value="QDU82276.1"/>
    <property type="molecule type" value="Genomic_DNA"/>
</dbReference>
<evidence type="ECO:0000313" key="3">
    <source>
        <dbReference type="EMBL" id="QDU82276.1"/>
    </source>
</evidence>
<keyword evidence="1" id="KW-0472">Membrane</keyword>
<sequence length="481" mass="55240" precursor="true">MTRYLFNIVTAMLLFWGYPSCVAAQEFSSGSTEPNPDAHINTELLNELLILIKTREEQLRFVDLTWVKKKQAHLDEHRKFHQDREQTHKNLIEYARSQGISVPPEQWERATDDDIINVWYSKERQAFDARGNLIGDIYCENYVESDQEPSTWKIRKIWNGEYWESYFREQESPDHPDVILGHQSRPTRLVVLGTLAPNLFSNSVQLANGNAYDHLTGTGSLPQTEGWSDILTEAKNQNRIVSCSPPENNPDSKQVMIDFWISVEPYIYRTQATFSLTEGGRPVRVIDASSANKIDSIERVVAEANSVYKFEWLKAKLVSESLWVPFLLHEETTRNEPVWLTKGDAPFKKNPESTGDQDLSVISIDWSQTPKRSYLMGSAETRLKHFEQLSPERDLLAEPILYPAGTRVQDSRQRPMAYYELSEETEATNRANTKALPLHMTTRIPSVIRTDLNQFDYIPYVIVGIFAVVAIVLVIVFGHRS</sequence>
<evidence type="ECO:0000256" key="2">
    <source>
        <dbReference type="SAM" id="SignalP"/>
    </source>
</evidence>
<keyword evidence="1" id="KW-1133">Transmembrane helix</keyword>
<organism evidence="3 4">
    <name type="scientific">Polystyrenella longa</name>
    <dbReference type="NCBI Taxonomy" id="2528007"/>
    <lineage>
        <taxon>Bacteria</taxon>
        <taxon>Pseudomonadati</taxon>
        <taxon>Planctomycetota</taxon>
        <taxon>Planctomycetia</taxon>
        <taxon>Planctomycetales</taxon>
        <taxon>Planctomycetaceae</taxon>
        <taxon>Polystyrenella</taxon>
    </lineage>
</organism>
<name>A0A518CST2_9PLAN</name>
<feature type="transmembrane region" description="Helical" evidence="1">
    <location>
        <begin position="457"/>
        <end position="478"/>
    </location>
</feature>
<proteinExistence type="predicted"/>
<feature type="chain" id="PRO_5021866980" evidence="2">
    <location>
        <begin position="24"/>
        <end position="481"/>
    </location>
</feature>
<feature type="signal peptide" evidence="2">
    <location>
        <begin position="1"/>
        <end position="23"/>
    </location>
</feature>
<evidence type="ECO:0000313" key="4">
    <source>
        <dbReference type="Proteomes" id="UP000317178"/>
    </source>
</evidence>
<gene>
    <name evidence="3" type="ORF">Pla110_40310</name>
</gene>